<keyword evidence="2" id="KW-1185">Reference proteome</keyword>
<accession>A0A916RVV3</accession>
<dbReference type="CDD" id="cd16439">
    <property type="entry name" value="beta_Kdo_transferase_KpsC_2"/>
    <property type="match status" value="1"/>
</dbReference>
<dbReference type="RefSeq" id="WP_188721603.1">
    <property type="nucleotide sequence ID" value="NZ_BMIF01000008.1"/>
</dbReference>
<evidence type="ECO:0000313" key="1">
    <source>
        <dbReference type="EMBL" id="GGA71724.1"/>
    </source>
</evidence>
<protein>
    <submittedName>
        <fullName evidence="1">Capsule polysaccharide modification protein LipA</fullName>
    </submittedName>
</protein>
<dbReference type="InterPro" id="IPR007833">
    <property type="entry name" value="Capsule_polysaccharide_synth"/>
</dbReference>
<reference evidence="1" key="1">
    <citation type="journal article" date="2014" name="Int. J. Syst. Evol. Microbiol.">
        <title>Complete genome sequence of Corynebacterium casei LMG S-19264T (=DSM 44701T), isolated from a smear-ripened cheese.</title>
        <authorList>
            <consortium name="US DOE Joint Genome Institute (JGI-PGF)"/>
            <person name="Walter F."/>
            <person name="Albersmeier A."/>
            <person name="Kalinowski J."/>
            <person name="Ruckert C."/>
        </authorList>
    </citation>
    <scope>NUCLEOTIDE SEQUENCE</scope>
    <source>
        <strain evidence="1">CGMCC 1.15320</strain>
    </source>
</reference>
<organism evidence="1 2">
    <name type="scientific">Nitratireductor aestuarii</name>
    <dbReference type="NCBI Taxonomy" id="1735103"/>
    <lineage>
        <taxon>Bacteria</taxon>
        <taxon>Pseudomonadati</taxon>
        <taxon>Pseudomonadota</taxon>
        <taxon>Alphaproteobacteria</taxon>
        <taxon>Hyphomicrobiales</taxon>
        <taxon>Phyllobacteriaceae</taxon>
        <taxon>Nitratireductor</taxon>
    </lineage>
</organism>
<name>A0A916RVV3_9HYPH</name>
<dbReference type="Pfam" id="PF05159">
    <property type="entry name" value="Capsule_synth"/>
    <property type="match status" value="2"/>
</dbReference>
<comment type="caution">
    <text evidence="1">The sequence shown here is derived from an EMBL/GenBank/DDBJ whole genome shotgun (WGS) entry which is preliminary data.</text>
</comment>
<gene>
    <name evidence="1" type="primary">lipA</name>
    <name evidence="1" type="ORF">GCM10011385_26940</name>
</gene>
<evidence type="ECO:0000313" key="2">
    <source>
        <dbReference type="Proteomes" id="UP000636264"/>
    </source>
</evidence>
<dbReference type="EMBL" id="BMIF01000008">
    <property type="protein sequence ID" value="GGA71724.1"/>
    <property type="molecule type" value="Genomic_DNA"/>
</dbReference>
<dbReference type="GO" id="GO:0015774">
    <property type="term" value="P:polysaccharide transport"/>
    <property type="evidence" value="ECO:0007669"/>
    <property type="project" value="InterPro"/>
</dbReference>
<proteinExistence type="predicted"/>
<sequence>MIGVTSFKLARLPHLHAFLDASACRLVTPWTLRKTSQIVGWGLKPSGLRAVWLSGMCNSPHLLLEDGFLRSLHPDDPPLSITVERITTHHDLTRLGHLDQLLQRPLTATQRTRARNLIEAWKAAGVSKYNHLPEYDGPLPERYVLVVDQLRGDDSVQLGKADETSFRAMLGAALEENPSATVVVKAHPLAAGRRKGYLNAADYADNPRILFITKPCSPVKLMGGASAVYTVTSQLGFESLIHGKPVRTFGMPFYGGRGLTEDTLPAPYWRQPIDLETLVHACLVELARYVDPETGERCEVETVLEYLAFQRRMRRRFPETVYAVGFPFWKRHWTKRFLAGSSIRFVRSAGDCPPGSTIAIWGSQPVEPPPGSQIIRIEDGFLRSVGLGADLKPPLSWCVDDMGMHYDPRNPSRLEHLLATTEFDEALVKRARVLRERIVSAGISKYNLAGNQWLRPPTSRTAILVPGQVEDDASVLMGASTIRTNLELVRAVRAANPDTWIIYKPHPDVAAGLRCGGEVEGEIAKYCDDVMPDISITALLQEVDEVHTLTSLTGFEALLRGKRVTCYGQPFYAGWGLTTDVSPLPRRKRRLELDELVAAALILYPTYVSARTNRYTTPERTVEEIVAQSQSRRGLGLHHLTRPFLRLQLHRRFRRQPPQMAEETS</sequence>
<dbReference type="AlphaFoldDB" id="A0A916RVV3"/>
<dbReference type="GO" id="GO:0000271">
    <property type="term" value="P:polysaccharide biosynthetic process"/>
    <property type="evidence" value="ECO:0007669"/>
    <property type="project" value="InterPro"/>
</dbReference>
<reference evidence="1" key="2">
    <citation type="submission" date="2020-09" db="EMBL/GenBank/DDBJ databases">
        <authorList>
            <person name="Sun Q."/>
            <person name="Zhou Y."/>
        </authorList>
    </citation>
    <scope>NUCLEOTIDE SEQUENCE</scope>
    <source>
        <strain evidence="1">CGMCC 1.15320</strain>
    </source>
</reference>
<dbReference type="Proteomes" id="UP000636264">
    <property type="component" value="Unassembled WGS sequence"/>
</dbReference>
<dbReference type="CDD" id="cd16440">
    <property type="entry name" value="beta_Kdo_transferase_KpsC_1"/>
    <property type="match status" value="1"/>
</dbReference>